<dbReference type="EMBL" id="AFRT01000512">
    <property type="protein sequence ID" value="ELU43704.1"/>
    <property type="molecule type" value="Genomic_DNA"/>
</dbReference>
<evidence type="ECO:0000256" key="1">
    <source>
        <dbReference type="SAM" id="MobiDB-lite"/>
    </source>
</evidence>
<keyword evidence="3" id="KW-1185">Reference proteome</keyword>
<feature type="region of interest" description="Disordered" evidence="1">
    <location>
        <begin position="50"/>
        <end position="113"/>
    </location>
</feature>
<dbReference type="Proteomes" id="UP000011668">
    <property type="component" value="Unassembled WGS sequence"/>
</dbReference>
<evidence type="ECO:0000313" key="3">
    <source>
        <dbReference type="Proteomes" id="UP000011668"/>
    </source>
</evidence>
<protein>
    <submittedName>
        <fullName evidence="2">Uncharacterized protein</fullName>
    </submittedName>
</protein>
<feature type="compositionally biased region" description="Polar residues" evidence="1">
    <location>
        <begin position="70"/>
        <end position="81"/>
    </location>
</feature>
<dbReference type="STRING" id="983506.L8X4Z8"/>
<reference evidence="2 3" key="1">
    <citation type="journal article" date="2013" name="Nat. Commun.">
        <title>The evolution and pathogenic mechanisms of the rice sheath blight pathogen.</title>
        <authorList>
            <person name="Zheng A."/>
            <person name="Lin R."/>
            <person name="Xu L."/>
            <person name="Qin P."/>
            <person name="Tang C."/>
            <person name="Ai P."/>
            <person name="Zhang D."/>
            <person name="Liu Y."/>
            <person name="Sun Z."/>
            <person name="Feng H."/>
            <person name="Wang Y."/>
            <person name="Chen Y."/>
            <person name="Liang X."/>
            <person name="Fu R."/>
            <person name="Li Q."/>
            <person name="Zhang J."/>
            <person name="Yu X."/>
            <person name="Xie Z."/>
            <person name="Ding L."/>
            <person name="Guan P."/>
            <person name="Tang J."/>
            <person name="Liang Y."/>
            <person name="Wang S."/>
            <person name="Deng Q."/>
            <person name="Li S."/>
            <person name="Zhu J."/>
            <person name="Wang L."/>
            <person name="Liu H."/>
            <person name="Li P."/>
        </authorList>
    </citation>
    <scope>NUCLEOTIDE SEQUENCE [LARGE SCALE GENOMIC DNA]</scope>
    <source>
        <strain evidence="3">AG-1 IA</strain>
    </source>
</reference>
<sequence length="329" mass="37064">MGVVCSMMTLIGRDVVSAPSLYHNPRPSSAFGIQQIQALLLLATMPSTSLRTTSDASRQKPKNKGKVVPQVTSGKQPQGADSTAVVRQPSPISATPKKSKAKNKAKKKEKKPHKTSIFDRLVQLILLGYLLFTVQQCHNDVDLKSPVCKAVQQRILQPLVYQPYNFVVTHPSVAPVLEASKPYRTQAVKASQPLVQAAQKLYIVRVAPHVAQLEKRTRPYVRNLKFHYARNVAPVVRTIQIYYTQLQNTLEPYINQAIAALIRLWLEVQPKLIPLIEESKFIPEWMREHVLIPLMRLRGRTGRIEGNQEPQGRTPHYQITHVEFPASSI</sequence>
<dbReference type="AlphaFoldDB" id="L8X4Z8"/>
<accession>L8X4Z8</accession>
<dbReference type="OrthoDB" id="3260408at2759"/>
<gene>
    <name evidence="2" type="ORF">AG1IA_02272</name>
</gene>
<proteinExistence type="predicted"/>
<feature type="compositionally biased region" description="Basic residues" evidence="1">
    <location>
        <begin position="97"/>
        <end position="113"/>
    </location>
</feature>
<organism evidence="2 3">
    <name type="scientific">Thanatephorus cucumeris (strain AG1-IA)</name>
    <name type="common">Rice sheath blight fungus</name>
    <name type="synonym">Rhizoctonia solani</name>
    <dbReference type="NCBI Taxonomy" id="983506"/>
    <lineage>
        <taxon>Eukaryota</taxon>
        <taxon>Fungi</taxon>
        <taxon>Dikarya</taxon>
        <taxon>Basidiomycota</taxon>
        <taxon>Agaricomycotina</taxon>
        <taxon>Agaricomycetes</taxon>
        <taxon>Cantharellales</taxon>
        <taxon>Ceratobasidiaceae</taxon>
        <taxon>Rhizoctonia</taxon>
        <taxon>Rhizoctonia solani AG-1</taxon>
    </lineage>
</organism>
<dbReference type="HOGENOM" id="CLU_845141_0_0_1"/>
<name>L8X4Z8_THACA</name>
<evidence type="ECO:0000313" key="2">
    <source>
        <dbReference type="EMBL" id="ELU43704.1"/>
    </source>
</evidence>
<comment type="caution">
    <text evidence="2">The sequence shown here is derived from an EMBL/GenBank/DDBJ whole genome shotgun (WGS) entry which is preliminary data.</text>
</comment>